<evidence type="ECO:0000313" key="2">
    <source>
        <dbReference type="Proteomes" id="UP001085076"/>
    </source>
</evidence>
<sequence length="119" mass="13074">MASGICSVFTKPLFLPYHCEATKESRVCIRGIRGLSCQVASSKAMKFLQCHNLNFNMAIRSKPQDIPPVSCNHLCVSVTGFSGVISGRHMKIVGYWMGPDIEDGCGYVEATVIDCRDEL</sequence>
<protein>
    <submittedName>
        <fullName evidence="1">Uncharacterized protein</fullName>
    </submittedName>
</protein>
<comment type="caution">
    <text evidence="1">The sequence shown here is derived from an EMBL/GenBank/DDBJ whole genome shotgun (WGS) entry which is preliminary data.</text>
</comment>
<reference evidence="1" key="1">
    <citation type="submission" date="2021-03" db="EMBL/GenBank/DDBJ databases">
        <authorList>
            <person name="Li Z."/>
            <person name="Yang C."/>
        </authorList>
    </citation>
    <scope>NUCLEOTIDE SEQUENCE</scope>
    <source>
        <strain evidence="1">Dzin_1.0</strain>
        <tissue evidence="1">Leaf</tissue>
    </source>
</reference>
<reference evidence="1" key="2">
    <citation type="journal article" date="2022" name="Hortic Res">
        <title>The genome of Dioscorea zingiberensis sheds light on the biosynthesis, origin and evolution of the medicinally important diosgenin saponins.</title>
        <authorList>
            <person name="Li Y."/>
            <person name="Tan C."/>
            <person name="Li Z."/>
            <person name="Guo J."/>
            <person name="Li S."/>
            <person name="Chen X."/>
            <person name="Wang C."/>
            <person name="Dai X."/>
            <person name="Yang H."/>
            <person name="Song W."/>
            <person name="Hou L."/>
            <person name="Xu J."/>
            <person name="Tong Z."/>
            <person name="Xu A."/>
            <person name="Yuan X."/>
            <person name="Wang W."/>
            <person name="Yang Q."/>
            <person name="Chen L."/>
            <person name="Sun Z."/>
            <person name="Wang K."/>
            <person name="Pan B."/>
            <person name="Chen J."/>
            <person name="Bao Y."/>
            <person name="Liu F."/>
            <person name="Qi X."/>
            <person name="Gang D.R."/>
            <person name="Wen J."/>
            <person name="Li J."/>
        </authorList>
    </citation>
    <scope>NUCLEOTIDE SEQUENCE</scope>
    <source>
        <strain evidence="1">Dzin_1.0</strain>
    </source>
</reference>
<dbReference type="OrthoDB" id="1685715at2759"/>
<name>A0A9D5HKG4_9LILI</name>
<evidence type="ECO:0000313" key="1">
    <source>
        <dbReference type="EMBL" id="KAJ0979756.1"/>
    </source>
</evidence>
<accession>A0A9D5HKG4</accession>
<dbReference type="AlphaFoldDB" id="A0A9D5HKG4"/>
<keyword evidence="2" id="KW-1185">Reference proteome</keyword>
<dbReference type="EMBL" id="JAGGNH010000003">
    <property type="protein sequence ID" value="KAJ0979756.1"/>
    <property type="molecule type" value="Genomic_DNA"/>
</dbReference>
<gene>
    <name evidence="1" type="ORF">J5N97_015230</name>
</gene>
<proteinExistence type="predicted"/>
<organism evidence="1 2">
    <name type="scientific">Dioscorea zingiberensis</name>
    <dbReference type="NCBI Taxonomy" id="325984"/>
    <lineage>
        <taxon>Eukaryota</taxon>
        <taxon>Viridiplantae</taxon>
        <taxon>Streptophyta</taxon>
        <taxon>Embryophyta</taxon>
        <taxon>Tracheophyta</taxon>
        <taxon>Spermatophyta</taxon>
        <taxon>Magnoliopsida</taxon>
        <taxon>Liliopsida</taxon>
        <taxon>Dioscoreales</taxon>
        <taxon>Dioscoreaceae</taxon>
        <taxon>Dioscorea</taxon>
    </lineage>
</organism>
<dbReference type="Proteomes" id="UP001085076">
    <property type="component" value="Miscellaneous, Linkage group lg03"/>
</dbReference>